<comment type="subcellular location">
    <subcellularLocation>
        <location evidence="1">Secreted</location>
    </subcellularLocation>
</comment>
<evidence type="ECO:0000313" key="6">
    <source>
        <dbReference type="EMBL" id="WLV89614.1"/>
    </source>
</evidence>
<dbReference type="Pfam" id="PF00473">
    <property type="entry name" value="CRF"/>
    <property type="match status" value="1"/>
</dbReference>
<dbReference type="EMBL" id="OR067767">
    <property type="protein sequence ID" value="WLV89614.1"/>
    <property type="molecule type" value="mRNA"/>
</dbReference>
<dbReference type="GO" id="GO:0005576">
    <property type="term" value="C:extracellular region"/>
    <property type="evidence" value="ECO:0007669"/>
    <property type="project" value="UniProtKB-SubCell"/>
</dbReference>
<evidence type="ECO:0000256" key="4">
    <source>
        <dbReference type="SAM" id="MobiDB-lite"/>
    </source>
</evidence>
<proteinExistence type="evidence at transcript level"/>
<evidence type="ECO:0000256" key="1">
    <source>
        <dbReference type="ARBA" id="ARBA00004613"/>
    </source>
</evidence>
<feature type="region of interest" description="Disordered" evidence="4">
    <location>
        <begin position="63"/>
        <end position="90"/>
    </location>
</feature>
<dbReference type="GO" id="GO:0005179">
    <property type="term" value="F:hormone activity"/>
    <property type="evidence" value="ECO:0007669"/>
    <property type="project" value="UniProtKB-KW"/>
</dbReference>
<sequence length="90" mass="10526">MFKRAWPHNFSRRRSSGLSLSIDASMKVLREALYLEIARKKQRQQLQRAQHNKALLNTIGKRDVASQLREEQHQQKQHHHGAAAFNDGRN</sequence>
<dbReference type="AlphaFoldDB" id="A0AA50EVM2"/>
<keyword evidence="3" id="KW-0372">Hormone</keyword>
<evidence type="ECO:0000256" key="2">
    <source>
        <dbReference type="ARBA" id="ARBA00022525"/>
    </source>
</evidence>
<evidence type="ECO:0000256" key="3">
    <source>
        <dbReference type="ARBA" id="ARBA00022702"/>
    </source>
</evidence>
<feature type="compositionally biased region" description="Basic and acidic residues" evidence="4">
    <location>
        <begin position="63"/>
        <end position="74"/>
    </location>
</feature>
<dbReference type="SMART" id="SM00039">
    <property type="entry name" value="CRF"/>
    <property type="match status" value="1"/>
</dbReference>
<reference evidence="6" key="1">
    <citation type="submission" date="2023-05" db="EMBL/GenBank/DDBJ databases">
        <authorList>
            <person name="Tran N.M."/>
            <person name="Glendinning S."/>
            <person name="Mykles D.L."/>
            <person name="Elizur A."/>
            <person name="Ventura T."/>
        </authorList>
    </citation>
    <scope>NUCLEOTIDE SEQUENCE</scope>
</reference>
<organism evidence="6">
    <name type="scientific">Gecarcinus lateralis</name>
    <name type="common">Blackback land crab</name>
    <dbReference type="NCBI Taxonomy" id="6769"/>
    <lineage>
        <taxon>Eukaryota</taxon>
        <taxon>Metazoa</taxon>
        <taxon>Ecdysozoa</taxon>
        <taxon>Arthropoda</taxon>
        <taxon>Crustacea</taxon>
        <taxon>Multicrustacea</taxon>
        <taxon>Malacostraca</taxon>
        <taxon>Eumalacostraca</taxon>
        <taxon>Eucarida</taxon>
        <taxon>Decapoda</taxon>
        <taxon>Pleocyemata</taxon>
        <taxon>Brachyura</taxon>
        <taxon>Eubrachyura</taxon>
        <taxon>Grapsoidea</taxon>
        <taxon>Gecarcinidae</taxon>
        <taxon>Gecarcinus</taxon>
    </lineage>
</organism>
<dbReference type="InterPro" id="IPR000187">
    <property type="entry name" value="CRF"/>
</dbReference>
<protein>
    <submittedName>
        <fullName evidence="6">Diuretic-hormone-44</fullName>
    </submittedName>
</protein>
<evidence type="ECO:0000259" key="5">
    <source>
        <dbReference type="SMART" id="SM00039"/>
    </source>
</evidence>
<feature type="domain" description="Corticotropin-releasing factor" evidence="5">
    <location>
        <begin position="16"/>
        <end position="59"/>
    </location>
</feature>
<keyword evidence="2" id="KW-0964">Secreted</keyword>
<accession>A0AA50EVM2</accession>
<name>A0AA50EVM2_GECLA</name>